<reference evidence="1 2" key="1">
    <citation type="submission" date="2024-11" db="EMBL/GenBank/DDBJ databases">
        <authorList>
            <person name="Lucas J.A."/>
        </authorList>
    </citation>
    <scope>NUCLEOTIDE SEQUENCE [LARGE SCALE GENOMIC DNA]</scope>
    <source>
        <strain evidence="1 2">Z 5.4</strain>
    </source>
</reference>
<dbReference type="RefSeq" id="WP_406580306.1">
    <property type="nucleotide sequence ID" value="NZ_JBJHQH010000005.1"/>
</dbReference>
<protein>
    <recommendedName>
        <fullName evidence="3">Zinc-binding metallo-peptidase</fullName>
    </recommendedName>
</protein>
<gene>
    <name evidence="1" type="ORF">ACJEBI_09340</name>
</gene>
<proteinExistence type="predicted"/>
<evidence type="ECO:0000313" key="1">
    <source>
        <dbReference type="EMBL" id="MFK9091687.1"/>
    </source>
</evidence>
<evidence type="ECO:0000313" key="2">
    <source>
        <dbReference type="Proteomes" id="UP001623041"/>
    </source>
</evidence>
<accession>A0ABW8RG80</accession>
<evidence type="ECO:0008006" key="3">
    <source>
        <dbReference type="Google" id="ProtNLM"/>
    </source>
</evidence>
<dbReference type="Proteomes" id="UP001623041">
    <property type="component" value="Unassembled WGS sequence"/>
</dbReference>
<name>A0ABW8RG80_9BACI</name>
<sequence>MKKFKLLIVIFLSSFIILLVYWGNSEKVSGGKCLGESIDCKQLGDSYYNQINDIAIKFTLEPTALEEENSMVLFPLVNYSIKNDSLAEPVVLSFDPKEKKYVEDADQHKKIWKTISSITPTKAKSLVKQFYLGLSEKSRLLGEVAPIFDDLKTWKLIINMNDIEDPYVFIHTINHETGHLLTLNDSQISPFKKQCSTFLSDLGCSNPSSYINLFYEAFWKGEAEEDWRKMEQENDEQLEEFYDKHPNEFINSYAASSIYEDIAESWNAFIFNKRIKDTVPVYEEKINFFYQFPELVQMRAEILKNVVKKLQNDGVLEN</sequence>
<dbReference type="EMBL" id="JBJHQH010000005">
    <property type="protein sequence ID" value="MFK9091687.1"/>
    <property type="molecule type" value="Genomic_DNA"/>
</dbReference>
<keyword evidence="2" id="KW-1185">Reference proteome</keyword>
<comment type="caution">
    <text evidence="1">The sequence shown here is derived from an EMBL/GenBank/DDBJ whole genome shotgun (WGS) entry which is preliminary data.</text>
</comment>
<organism evidence="1 2">
    <name type="scientific">Bacillus salipaludis</name>
    <dbReference type="NCBI Taxonomy" id="2547811"/>
    <lineage>
        <taxon>Bacteria</taxon>
        <taxon>Bacillati</taxon>
        <taxon>Bacillota</taxon>
        <taxon>Bacilli</taxon>
        <taxon>Bacillales</taxon>
        <taxon>Bacillaceae</taxon>
        <taxon>Bacillus</taxon>
    </lineage>
</organism>